<dbReference type="GO" id="GO:0003677">
    <property type="term" value="F:DNA binding"/>
    <property type="evidence" value="ECO:0007669"/>
    <property type="project" value="UniProtKB-KW"/>
</dbReference>
<dbReference type="Pfam" id="PF03326">
    <property type="entry name" value="Herpes_TAF50"/>
    <property type="match status" value="1"/>
</dbReference>
<accession>Q993G8</accession>
<keyword evidence="3" id="KW-0238">DNA-binding</keyword>
<keyword evidence="5" id="KW-0804">Transcription</keyword>
<evidence type="ECO:0000256" key="2">
    <source>
        <dbReference type="ARBA" id="ARBA00023015"/>
    </source>
</evidence>
<keyword evidence="4" id="KW-0010">Activator</keyword>
<proteinExistence type="predicted"/>
<keyword evidence="2" id="KW-0805">Transcription regulation</keyword>
<organism evidence="7 8">
    <name type="scientific">callitrichine gammaherpesvirus 3</name>
    <name type="common">Marmoset lymphocryptovirus</name>
    <dbReference type="NCBI Taxonomy" id="106331"/>
    <lineage>
        <taxon>Viruses</taxon>
        <taxon>Duplodnaviria</taxon>
        <taxon>Heunggongvirae</taxon>
        <taxon>Peploviricota</taxon>
        <taxon>Herviviricetes</taxon>
        <taxon>Herpesvirales</taxon>
        <taxon>Orthoherpesviridae</taxon>
        <taxon>Gammaherpesvirinae</taxon>
        <taxon>Lymphocryptovirus</taxon>
        <taxon>Lymphocryptovirus callitrichinegamma3</taxon>
    </lineage>
</organism>
<dbReference type="OrthoDB" id="9138at10239"/>
<reference evidence="7 8" key="2">
    <citation type="journal article" date="2002" name="J. Virol.">
        <title>Complete genomic sequence of an Epstein-Barr virus-related herpesvirus naturally infecting a new world primate: a defining point in the evolution of oncogenic lymphocryptoviruses.</title>
        <authorList>
            <person name="Rivailler P."/>
            <person name="Cho Y.G."/>
            <person name="Wang F."/>
        </authorList>
    </citation>
    <scope>NUCLEOTIDE SEQUENCE [LARGE SCALE GENOMIC DNA]</scope>
    <source>
        <strain evidence="7 8">CJ0149</strain>
    </source>
</reference>
<evidence type="ECO:0000313" key="7">
    <source>
        <dbReference type="EMBL" id="AAK38250.1"/>
    </source>
</evidence>
<protein>
    <submittedName>
        <fullName evidence="7">ORF42</fullName>
    </submittedName>
</protein>
<keyword evidence="1" id="KW-0244">Early protein</keyword>
<evidence type="ECO:0000256" key="5">
    <source>
        <dbReference type="ARBA" id="ARBA00023163"/>
    </source>
</evidence>
<name>Q993G8_9GAMA</name>
<dbReference type="Proteomes" id="UP000202809">
    <property type="component" value="Segment"/>
</dbReference>
<dbReference type="InterPro" id="IPR004998">
    <property type="entry name" value="Herpes_TAF50"/>
</dbReference>
<dbReference type="RefSeq" id="NP_733895.1">
    <property type="nucleotide sequence ID" value="NC_004367.1"/>
</dbReference>
<evidence type="ECO:0000256" key="3">
    <source>
        <dbReference type="ARBA" id="ARBA00023125"/>
    </source>
</evidence>
<evidence type="ECO:0000256" key="1">
    <source>
        <dbReference type="ARBA" id="ARBA00022518"/>
    </source>
</evidence>
<sequence length="608" mass="66822">MKPKRDGLEDFVKISGATRTNVSSLLTDYCKVLDGELCASDAAIVQRTYRTCQTFIGEARSRGQELGGLVATLNVCNLWAIVRNNRVRRRTENSGGDVCSVACAIILRYALDHLIVMTDRFFIQAPSNRVLIPATAGTAVYKLLRHVRAKSYTYSKVLGVDRAAILRTGKNVVDHLLALFKDGAVKSKFKAYCQWVFTYPNLDDMFQCMVSSKTGKLTDNFMEVKSLIKGLPRASYASHACLRGHTSTILPLCLLRQNSDKSAGAVAFDMTPVDEHDQITNVPFLKERDREMLKNPRSCSESPFHNCDDSCDDEDDVSVPVRLRGSRPATIVIDTSTSGSSEDSSSEDDDSSCTGPETTGVCFGNSGHATVHTPTKEEASYRHISHSAGLRSHRTSRLQAEKVVTEARCRHHNIIARNNGKSVKQNKSKEVKRLKTSTRTIGALGNVRPFHPPGSPWANNDLKVSLLTQKAQLHPVVDESEKIDNMQEPSSNQEDMEITAVPEPTVPPESVDETERAVCALRELAEAAGHGNPSLDDGTSQHNTCQPPSGHLDVLSKVLETVPDEIPLSSPLPQDISEMLDTFLLDDCLLHSMHLATGLSIFDSYKLC</sequence>
<evidence type="ECO:0000313" key="8">
    <source>
        <dbReference type="Proteomes" id="UP000202809"/>
    </source>
</evidence>
<feature type="region of interest" description="Disordered" evidence="6">
    <location>
        <begin position="327"/>
        <end position="359"/>
    </location>
</feature>
<evidence type="ECO:0000256" key="6">
    <source>
        <dbReference type="SAM" id="MobiDB-lite"/>
    </source>
</evidence>
<dbReference type="GO" id="GO:0006355">
    <property type="term" value="P:regulation of DNA-templated transcription"/>
    <property type="evidence" value="ECO:0007669"/>
    <property type="project" value="InterPro"/>
</dbReference>
<feature type="compositionally biased region" description="Low complexity" evidence="6">
    <location>
        <begin position="334"/>
        <end position="343"/>
    </location>
</feature>
<reference evidence="7 8" key="1">
    <citation type="journal article" date="2001" name="Proc. Natl. Acad. Sci. U.S.A.">
        <title>An Epstein-Barr-related herpesvirus from marmoset lymphomas.</title>
        <authorList>
            <person name="Cho Y."/>
            <person name="Ramer J."/>
            <person name="Rivailler P."/>
            <person name="Quink C."/>
            <person name="Garber R.L."/>
            <person name="Beier D.R."/>
            <person name="Wang F."/>
        </authorList>
    </citation>
    <scope>NUCLEOTIDE SEQUENCE [LARGE SCALE GENOMIC DNA]</scope>
    <source>
        <strain evidence="7 8">CJ0149</strain>
    </source>
</reference>
<evidence type="ECO:0000256" key="4">
    <source>
        <dbReference type="ARBA" id="ARBA00023159"/>
    </source>
</evidence>
<dbReference type="KEGG" id="vg:955892"/>
<dbReference type="GeneID" id="955892"/>
<dbReference type="EMBL" id="AF319782">
    <property type="protein sequence ID" value="AAK38250.1"/>
    <property type="molecule type" value="Genomic_DNA"/>
</dbReference>
<feature type="compositionally biased region" description="Polar residues" evidence="6">
    <location>
        <begin position="537"/>
        <end position="547"/>
    </location>
</feature>
<keyword evidence="8" id="KW-1185">Reference proteome</keyword>
<feature type="region of interest" description="Disordered" evidence="6">
    <location>
        <begin position="529"/>
        <end position="549"/>
    </location>
</feature>